<protein>
    <submittedName>
        <fullName evidence="1">Uncharacterized protein</fullName>
    </submittedName>
</protein>
<sequence length="63" mass="7417">MIFFLYLGKNNTLSSIFFTRIAEKRELPEPALYRLFDLCFSPSDDDAQPRCNPVLFYVHQTII</sequence>
<name>A0A0E9PC82_ANGAN</name>
<dbReference type="EMBL" id="GBXM01106705">
    <property type="protein sequence ID" value="JAH01872.1"/>
    <property type="molecule type" value="Transcribed_RNA"/>
</dbReference>
<reference evidence="1" key="2">
    <citation type="journal article" date="2015" name="Fish Shellfish Immunol.">
        <title>Early steps in the European eel (Anguilla anguilla)-Vibrio vulnificus interaction in the gills: Role of the RtxA13 toxin.</title>
        <authorList>
            <person name="Callol A."/>
            <person name="Pajuelo D."/>
            <person name="Ebbesson L."/>
            <person name="Teles M."/>
            <person name="MacKenzie S."/>
            <person name="Amaro C."/>
        </authorList>
    </citation>
    <scope>NUCLEOTIDE SEQUENCE</scope>
</reference>
<reference evidence="1" key="1">
    <citation type="submission" date="2014-11" db="EMBL/GenBank/DDBJ databases">
        <authorList>
            <person name="Amaro Gonzalez C."/>
        </authorList>
    </citation>
    <scope>NUCLEOTIDE SEQUENCE</scope>
</reference>
<evidence type="ECO:0000313" key="1">
    <source>
        <dbReference type="EMBL" id="JAH01872.1"/>
    </source>
</evidence>
<organism evidence="1">
    <name type="scientific">Anguilla anguilla</name>
    <name type="common">European freshwater eel</name>
    <name type="synonym">Muraena anguilla</name>
    <dbReference type="NCBI Taxonomy" id="7936"/>
    <lineage>
        <taxon>Eukaryota</taxon>
        <taxon>Metazoa</taxon>
        <taxon>Chordata</taxon>
        <taxon>Craniata</taxon>
        <taxon>Vertebrata</taxon>
        <taxon>Euteleostomi</taxon>
        <taxon>Actinopterygii</taxon>
        <taxon>Neopterygii</taxon>
        <taxon>Teleostei</taxon>
        <taxon>Anguilliformes</taxon>
        <taxon>Anguillidae</taxon>
        <taxon>Anguilla</taxon>
    </lineage>
</organism>
<accession>A0A0E9PC82</accession>
<proteinExistence type="predicted"/>
<dbReference type="AlphaFoldDB" id="A0A0E9PC82"/>